<dbReference type="RefSeq" id="WP_029509393.1">
    <property type="nucleotide sequence ID" value="NZ_DAITWI010000001.1"/>
</dbReference>
<dbReference type="PROSITE" id="PS51197">
    <property type="entry name" value="HTH_RRF2_2"/>
    <property type="match status" value="1"/>
</dbReference>
<dbReference type="PANTHER" id="PTHR33221">
    <property type="entry name" value="WINGED HELIX-TURN-HELIX TRANSCRIPTIONAL REGULATOR, RRF2 FAMILY"/>
    <property type="match status" value="1"/>
</dbReference>
<dbReference type="PANTHER" id="PTHR33221:SF15">
    <property type="entry name" value="HTH-TYPE TRANSCRIPTIONAL REGULATOR YWGB-RELATED"/>
    <property type="match status" value="1"/>
</dbReference>
<proteinExistence type="predicted"/>
<reference evidence="1 2" key="1">
    <citation type="submission" date="2019-12" db="EMBL/GenBank/DDBJ databases">
        <title>Complete genome sequence of Leuconostoc lactis strain AVN1 provides insights into metabolic potential.</title>
        <authorList>
            <person name="Besrour N."/>
            <person name="Najjari A."/>
            <person name="Fhoula I."/>
            <person name="Jaballah S."/>
            <person name="Klibi N."/>
            <person name="Ouzari H.I."/>
        </authorList>
    </citation>
    <scope>NUCLEOTIDE SEQUENCE [LARGE SCALE GENOMIC DNA]</scope>
    <source>
        <strain evidence="1 2">AVN1</strain>
    </source>
</reference>
<dbReference type="InterPro" id="IPR036390">
    <property type="entry name" value="WH_DNA-bd_sf"/>
</dbReference>
<dbReference type="EMBL" id="WSZI01000013">
    <property type="protein sequence ID" value="MWN21093.1"/>
    <property type="molecule type" value="Genomic_DNA"/>
</dbReference>
<name>A0A6L7AC99_LEULA</name>
<organism evidence="1 2">
    <name type="scientific">Leuconostoc lactis</name>
    <dbReference type="NCBI Taxonomy" id="1246"/>
    <lineage>
        <taxon>Bacteria</taxon>
        <taxon>Bacillati</taxon>
        <taxon>Bacillota</taxon>
        <taxon>Bacilli</taxon>
        <taxon>Lactobacillales</taxon>
        <taxon>Lactobacillaceae</taxon>
        <taxon>Leuconostoc</taxon>
    </lineage>
</organism>
<evidence type="ECO:0000313" key="1">
    <source>
        <dbReference type="EMBL" id="MWN21093.1"/>
    </source>
</evidence>
<sequence>MRFSYKLSDAIHILAYIHINQTNDLSSKSIAGSIGANASVVRSLMLDLRAAGLLTTRQGVATPALAREPATISLYDVYQAINMTHQLLHIDPKTNPDCFVGSRIQDTLNHFYTEIEVAAFQKMQAISLADVIHDLVTNEQK</sequence>
<comment type="caution">
    <text evidence="1">The sequence shown here is derived from an EMBL/GenBank/DDBJ whole genome shotgun (WGS) entry which is preliminary data.</text>
</comment>
<dbReference type="Pfam" id="PF02082">
    <property type="entry name" value="Rrf2"/>
    <property type="match status" value="1"/>
</dbReference>
<dbReference type="InterPro" id="IPR000944">
    <property type="entry name" value="Tscrpt_reg_Rrf2"/>
</dbReference>
<dbReference type="GO" id="GO:0005829">
    <property type="term" value="C:cytosol"/>
    <property type="evidence" value="ECO:0007669"/>
    <property type="project" value="TreeGrafter"/>
</dbReference>
<dbReference type="GO" id="GO:0003700">
    <property type="term" value="F:DNA-binding transcription factor activity"/>
    <property type="evidence" value="ECO:0007669"/>
    <property type="project" value="TreeGrafter"/>
</dbReference>
<gene>
    <name evidence="1" type="ORF">GQS40_05300</name>
</gene>
<dbReference type="SUPFAM" id="SSF46785">
    <property type="entry name" value="Winged helix' DNA-binding domain"/>
    <property type="match status" value="1"/>
</dbReference>
<dbReference type="Proteomes" id="UP000478636">
    <property type="component" value="Unassembled WGS sequence"/>
</dbReference>
<protein>
    <submittedName>
        <fullName evidence="1">Transcriptional regulator</fullName>
    </submittedName>
</protein>
<accession>A0A6L7AC99</accession>
<dbReference type="InterPro" id="IPR036388">
    <property type="entry name" value="WH-like_DNA-bd_sf"/>
</dbReference>
<evidence type="ECO:0000313" key="2">
    <source>
        <dbReference type="Proteomes" id="UP000478636"/>
    </source>
</evidence>
<dbReference type="AlphaFoldDB" id="A0A6L7AC99"/>
<dbReference type="Gene3D" id="1.10.10.10">
    <property type="entry name" value="Winged helix-like DNA-binding domain superfamily/Winged helix DNA-binding domain"/>
    <property type="match status" value="1"/>
</dbReference>